<gene>
    <name evidence="2" type="ORF">XD93_0546</name>
</gene>
<protein>
    <submittedName>
        <fullName evidence="2">Transmembrane(S)protein</fullName>
    </submittedName>
</protein>
<name>A0A101HHU8_9BACT</name>
<dbReference type="Proteomes" id="UP000053904">
    <property type="component" value="Unassembled WGS sequence"/>
</dbReference>
<feature type="transmembrane region" description="Helical" evidence="1">
    <location>
        <begin position="46"/>
        <end position="63"/>
    </location>
</feature>
<organism evidence="2 3">
    <name type="scientific">candidate division WS6 bacterium 34_10</name>
    <dbReference type="NCBI Taxonomy" id="1641389"/>
    <lineage>
        <taxon>Bacteria</taxon>
        <taxon>Candidatus Dojkabacteria</taxon>
    </lineage>
</organism>
<proteinExistence type="predicted"/>
<dbReference type="EMBL" id="LGGO01000068">
    <property type="protein sequence ID" value="KUK77086.1"/>
    <property type="molecule type" value="Genomic_DNA"/>
</dbReference>
<reference evidence="3" key="1">
    <citation type="journal article" date="2015" name="MBio">
        <title>Genome-Resolved Metagenomic Analysis Reveals Roles for Candidate Phyla and Other Microbial Community Members in Biogeochemical Transformations in Oil Reservoirs.</title>
        <authorList>
            <person name="Hu P."/>
            <person name="Tom L."/>
            <person name="Singh A."/>
            <person name="Thomas B.C."/>
            <person name="Baker B.J."/>
            <person name="Piceno Y.M."/>
            <person name="Andersen G.L."/>
            <person name="Banfield J.F."/>
        </authorList>
    </citation>
    <scope>NUCLEOTIDE SEQUENCE [LARGE SCALE GENOMIC DNA]</scope>
</reference>
<feature type="transmembrane region" description="Helical" evidence="1">
    <location>
        <begin position="69"/>
        <end position="86"/>
    </location>
</feature>
<feature type="transmembrane region" description="Helical" evidence="1">
    <location>
        <begin position="93"/>
        <end position="110"/>
    </location>
</feature>
<feature type="transmembrane region" description="Helical" evidence="1">
    <location>
        <begin position="130"/>
        <end position="151"/>
    </location>
</feature>
<evidence type="ECO:0000256" key="1">
    <source>
        <dbReference type="SAM" id="Phobius"/>
    </source>
</evidence>
<accession>A0A101HHU8</accession>
<keyword evidence="1" id="KW-1133">Transmembrane helix</keyword>
<keyword evidence="1" id="KW-0472">Membrane</keyword>
<evidence type="ECO:0000313" key="2">
    <source>
        <dbReference type="EMBL" id="KUK77086.1"/>
    </source>
</evidence>
<comment type="caution">
    <text evidence="2">The sequence shown here is derived from an EMBL/GenBank/DDBJ whole genome shotgun (WGS) entry which is preliminary data.</text>
</comment>
<sequence length="162" mass="18767">MLIKVLLTIIGLLFLIVLESFFNTLFSFSIIVMALLFLIDKIEWRRWVLIAVLSTVLIDILLLRPMGVTMLVLAIISLLLYILFLIVPKKEVILSYIPYLFAIWLFYILLDLSVPYLQDGVWGTISWESVLVDMVKSIISTVIIYLINLLLSNFRSKEDLRL</sequence>
<feature type="transmembrane region" description="Helical" evidence="1">
    <location>
        <begin position="6"/>
        <end position="39"/>
    </location>
</feature>
<keyword evidence="1 2" id="KW-0812">Transmembrane</keyword>
<dbReference type="AlphaFoldDB" id="A0A101HHU8"/>
<evidence type="ECO:0000313" key="3">
    <source>
        <dbReference type="Proteomes" id="UP000053904"/>
    </source>
</evidence>